<organism evidence="5 6">
    <name type="scientific">Catenulispora pinistramenti</name>
    <dbReference type="NCBI Taxonomy" id="2705254"/>
    <lineage>
        <taxon>Bacteria</taxon>
        <taxon>Bacillati</taxon>
        <taxon>Actinomycetota</taxon>
        <taxon>Actinomycetes</taxon>
        <taxon>Catenulisporales</taxon>
        <taxon>Catenulisporaceae</taxon>
        <taxon>Catenulispora</taxon>
    </lineage>
</organism>
<dbReference type="PRINTS" id="PR00035">
    <property type="entry name" value="HTHGNTR"/>
</dbReference>
<dbReference type="InterPro" id="IPR050679">
    <property type="entry name" value="Bact_HTH_transcr_reg"/>
</dbReference>
<dbReference type="SUPFAM" id="SSF46785">
    <property type="entry name" value="Winged helix' DNA-binding domain"/>
    <property type="match status" value="1"/>
</dbReference>
<dbReference type="PROSITE" id="PS50949">
    <property type="entry name" value="HTH_GNTR"/>
    <property type="match status" value="1"/>
</dbReference>
<dbReference type="InterPro" id="IPR036388">
    <property type="entry name" value="WH-like_DNA-bd_sf"/>
</dbReference>
<dbReference type="PANTHER" id="PTHR44846:SF1">
    <property type="entry name" value="MANNOSYL-D-GLYCERATE TRANSPORT_METABOLISM SYSTEM REPRESSOR MNGR-RELATED"/>
    <property type="match status" value="1"/>
</dbReference>
<keyword evidence="3" id="KW-0804">Transcription</keyword>
<dbReference type="CDD" id="cd07377">
    <property type="entry name" value="WHTH_GntR"/>
    <property type="match status" value="1"/>
</dbReference>
<keyword evidence="1" id="KW-0805">Transcription regulation</keyword>
<evidence type="ECO:0000313" key="5">
    <source>
        <dbReference type="EMBL" id="MBS2545626.1"/>
    </source>
</evidence>
<keyword evidence="2" id="KW-0238">DNA-binding</keyword>
<dbReference type="InterPro" id="IPR011663">
    <property type="entry name" value="UTRA"/>
</dbReference>
<accession>A0ABS5KH22</accession>
<keyword evidence="6" id="KW-1185">Reference proteome</keyword>
<dbReference type="InterPro" id="IPR000524">
    <property type="entry name" value="Tscrpt_reg_HTH_GntR"/>
</dbReference>
<comment type="caution">
    <text evidence="5">The sequence shown here is derived from an EMBL/GenBank/DDBJ whole genome shotgun (WGS) entry which is preliminary data.</text>
</comment>
<evidence type="ECO:0000313" key="6">
    <source>
        <dbReference type="Proteomes" id="UP000730482"/>
    </source>
</evidence>
<name>A0ABS5KH22_9ACTN</name>
<dbReference type="RefSeq" id="WP_212007289.1">
    <property type="nucleotide sequence ID" value="NZ_JAAFYZ010000004.1"/>
</dbReference>
<evidence type="ECO:0000256" key="1">
    <source>
        <dbReference type="ARBA" id="ARBA00023015"/>
    </source>
</evidence>
<dbReference type="InterPro" id="IPR028978">
    <property type="entry name" value="Chorismate_lyase_/UTRA_dom_sf"/>
</dbReference>
<dbReference type="Pfam" id="PF07702">
    <property type="entry name" value="UTRA"/>
    <property type="match status" value="1"/>
</dbReference>
<dbReference type="SUPFAM" id="SSF64288">
    <property type="entry name" value="Chorismate lyase-like"/>
    <property type="match status" value="1"/>
</dbReference>
<feature type="domain" description="HTH gntR-type" evidence="4">
    <location>
        <begin position="3"/>
        <end position="71"/>
    </location>
</feature>
<dbReference type="InterPro" id="IPR036390">
    <property type="entry name" value="WH_DNA-bd_sf"/>
</dbReference>
<dbReference type="Gene3D" id="1.10.10.10">
    <property type="entry name" value="Winged helix-like DNA-binding domain superfamily/Winged helix DNA-binding domain"/>
    <property type="match status" value="1"/>
</dbReference>
<sequence>MKESLHGTVAAELRRRIRSGEIGVGESLPSEAELCEEFSASRTPVRQALAVLREEGLIGGGQGRRSLVLDAVPAQPFESFLSFTMRAELTGQVPGQRLQEIALRRPDPAVAAALELDADAMVVQLLRLRLLDGRPAMLERMTYTEAVGRPLLSADLDAGSIYAVLTEQGTDLAAARHTFDAVAADATDAELLEVGVGSPLLRERRVTTDSQGVPIEWSDDRYRPDVATVTVTNTRGTRTARL</sequence>
<dbReference type="Proteomes" id="UP000730482">
    <property type="component" value="Unassembled WGS sequence"/>
</dbReference>
<dbReference type="SMART" id="SM00345">
    <property type="entry name" value="HTH_GNTR"/>
    <property type="match status" value="1"/>
</dbReference>
<protein>
    <submittedName>
        <fullName evidence="5">GntR family transcriptional regulator</fullName>
    </submittedName>
</protein>
<dbReference type="Pfam" id="PF00392">
    <property type="entry name" value="GntR"/>
    <property type="match status" value="1"/>
</dbReference>
<dbReference type="SMART" id="SM00866">
    <property type="entry name" value="UTRA"/>
    <property type="match status" value="1"/>
</dbReference>
<dbReference type="Gene3D" id="3.40.1410.10">
    <property type="entry name" value="Chorismate lyase-like"/>
    <property type="match status" value="1"/>
</dbReference>
<dbReference type="PANTHER" id="PTHR44846">
    <property type="entry name" value="MANNOSYL-D-GLYCERATE TRANSPORT/METABOLISM SYSTEM REPRESSOR MNGR-RELATED"/>
    <property type="match status" value="1"/>
</dbReference>
<reference evidence="5 6" key="1">
    <citation type="submission" date="2020-02" db="EMBL/GenBank/DDBJ databases">
        <title>Acidophilic actinobacteria isolated from forest soil.</title>
        <authorList>
            <person name="Golinska P."/>
        </authorList>
    </citation>
    <scope>NUCLEOTIDE SEQUENCE [LARGE SCALE GENOMIC DNA]</scope>
    <source>
        <strain evidence="5 6">NL8</strain>
    </source>
</reference>
<dbReference type="EMBL" id="JAAFYZ010000004">
    <property type="protein sequence ID" value="MBS2545626.1"/>
    <property type="molecule type" value="Genomic_DNA"/>
</dbReference>
<proteinExistence type="predicted"/>
<evidence type="ECO:0000256" key="3">
    <source>
        <dbReference type="ARBA" id="ARBA00023163"/>
    </source>
</evidence>
<evidence type="ECO:0000256" key="2">
    <source>
        <dbReference type="ARBA" id="ARBA00023125"/>
    </source>
</evidence>
<evidence type="ECO:0000259" key="4">
    <source>
        <dbReference type="PROSITE" id="PS50949"/>
    </source>
</evidence>
<gene>
    <name evidence="5" type="ORF">KGQ19_01965</name>
</gene>